<name>A0A840US51_9FIRM</name>
<dbReference type="AlphaFoldDB" id="A0A840US51"/>
<dbReference type="Proteomes" id="UP000559117">
    <property type="component" value="Unassembled WGS sequence"/>
</dbReference>
<feature type="domain" description="N-acetyltransferase" evidence="1">
    <location>
        <begin position="1"/>
        <end position="132"/>
    </location>
</feature>
<dbReference type="PROSITE" id="PS51186">
    <property type="entry name" value="GNAT"/>
    <property type="match status" value="1"/>
</dbReference>
<keyword evidence="2" id="KW-0689">Ribosomal protein</keyword>
<comment type="caution">
    <text evidence="2">The sequence shown here is derived from an EMBL/GenBank/DDBJ whole genome shotgun (WGS) entry which is preliminary data.</text>
</comment>
<evidence type="ECO:0000259" key="1">
    <source>
        <dbReference type="PROSITE" id="PS51186"/>
    </source>
</evidence>
<dbReference type="RefSeq" id="WP_231038156.1">
    <property type="nucleotide sequence ID" value="NZ_JACHFH010000060.1"/>
</dbReference>
<dbReference type="Pfam" id="PF13673">
    <property type="entry name" value="Acetyltransf_10"/>
    <property type="match status" value="1"/>
</dbReference>
<keyword evidence="2" id="KW-0687">Ribonucleoprotein</keyword>
<dbReference type="SUPFAM" id="SSF55729">
    <property type="entry name" value="Acyl-CoA N-acyltransferases (Nat)"/>
    <property type="match status" value="1"/>
</dbReference>
<dbReference type="EMBL" id="JACHFH010000060">
    <property type="protein sequence ID" value="MBB5337578.1"/>
    <property type="molecule type" value="Genomic_DNA"/>
</dbReference>
<dbReference type="GO" id="GO:0005840">
    <property type="term" value="C:ribosome"/>
    <property type="evidence" value="ECO:0007669"/>
    <property type="project" value="UniProtKB-KW"/>
</dbReference>
<dbReference type="InterPro" id="IPR016181">
    <property type="entry name" value="Acyl_CoA_acyltransferase"/>
</dbReference>
<protein>
    <submittedName>
        <fullName evidence="2">Ribosomal protein S18 acetylase RimI-like enzyme</fullName>
    </submittedName>
</protein>
<keyword evidence="3" id="KW-1185">Reference proteome</keyword>
<organism evidence="2 3">
    <name type="scientific">Pectinatus brassicae</name>
    <dbReference type="NCBI Taxonomy" id="862415"/>
    <lineage>
        <taxon>Bacteria</taxon>
        <taxon>Bacillati</taxon>
        <taxon>Bacillota</taxon>
        <taxon>Negativicutes</taxon>
        <taxon>Selenomonadales</taxon>
        <taxon>Selenomonadaceae</taxon>
        <taxon>Pectinatus</taxon>
    </lineage>
</organism>
<dbReference type="CDD" id="cd04301">
    <property type="entry name" value="NAT_SF"/>
    <property type="match status" value="1"/>
</dbReference>
<dbReference type="InterPro" id="IPR000182">
    <property type="entry name" value="GNAT_dom"/>
</dbReference>
<evidence type="ECO:0000313" key="2">
    <source>
        <dbReference type="EMBL" id="MBB5337578.1"/>
    </source>
</evidence>
<gene>
    <name evidence="2" type="ORF">HNR32_002740</name>
</gene>
<reference evidence="2 3" key="1">
    <citation type="submission" date="2020-08" db="EMBL/GenBank/DDBJ databases">
        <title>Genomic Encyclopedia of Type Strains, Phase IV (KMG-IV): sequencing the most valuable type-strain genomes for metagenomic binning, comparative biology and taxonomic classification.</title>
        <authorList>
            <person name="Goeker M."/>
        </authorList>
    </citation>
    <scope>NUCLEOTIDE SEQUENCE [LARGE SCALE GENOMIC DNA]</scope>
    <source>
        <strain evidence="2 3">DSM 24661</strain>
    </source>
</reference>
<accession>A0A840US51</accession>
<evidence type="ECO:0000313" key="3">
    <source>
        <dbReference type="Proteomes" id="UP000559117"/>
    </source>
</evidence>
<dbReference type="GO" id="GO:0016747">
    <property type="term" value="F:acyltransferase activity, transferring groups other than amino-acyl groups"/>
    <property type="evidence" value="ECO:0007669"/>
    <property type="project" value="InterPro"/>
</dbReference>
<sequence>MKFLNRIPTSDEYNRLRINSGMGNEKKNSMIDKAMIGSLLIVSVYENEKLIGFGRIVGDGGITFAVTDIMVDRNFQRQGIADKILDIIDEWFNANTNEDCFIMLHANIPADKLYLKHRFEYLGSNKIGMLRK</sequence>
<proteinExistence type="predicted"/>
<dbReference type="Gene3D" id="3.40.630.30">
    <property type="match status" value="1"/>
</dbReference>